<sequence>MTSAGGLFSGNSGLVLSAVLVLESKVGQQPTKIWLVCGVEFSGLFGSRARGKYFINNLLKTDCQRSANLLQSLLCVYGGLLPFYGMLSAT</sequence>
<dbReference type="Proteomes" id="UP000262832">
    <property type="component" value="Chromosome I"/>
</dbReference>
<evidence type="ECO:0000313" key="1">
    <source>
        <dbReference type="EMBL" id="AXY01262.1"/>
    </source>
</evidence>
<gene>
    <name evidence="1" type="ORF">D1115_08795</name>
</gene>
<organism evidence="1 2">
    <name type="scientific">Vibrio alfacsensis</name>
    <dbReference type="NCBI Taxonomy" id="1074311"/>
    <lineage>
        <taxon>Bacteria</taxon>
        <taxon>Pseudomonadati</taxon>
        <taxon>Pseudomonadota</taxon>
        <taxon>Gammaproteobacteria</taxon>
        <taxon>Vibrionales</taxon>
        <taxon>Vibrionaceae</taxon>
        <taxon>Vibrio</taxon>
    </lineage>
</organism>
<evidence type="ECO:0000313" key="2">
    <source>
        <dbReference type="Proteomes" id="UP000262832"/>
    </source>
</evidence>
<accession>A0ABM6YU28</accession>
<reference evidence="1 2" key="1">
    <citation type="submission" date="2018-08" db="EMBL/GenBank/DDBJ databases">
        <title>Genomic taxonomy of the Vibrionaceae family.</title>
        <authorList>
            <person name="Gomez-Gil B."/>
            <person name="Tanaka M."/>
            <person name="Sawabe T."/>
            <person name="Enciso-Ibarra K."/>
        </authorList>
    </citation>
    <scope>NUCLEOTIDE SEQUENCE [LARGE SCALE GENOMIC DNA]</scope>
    <source>
        <strain evidence="1 2">CAIM 1831</strain>
    </source>
</reference>
<name>A0ABM6YU28_9VIBR</name>
<dbReference type="EMBL" id="CP032093">
    <property type="protein sequence ID" value="AXY01262.1"/>
    <property type="molecule type" value="Genomic_DNA"/>
</dbReference>
<protein>
    <recommendedName>
        <fullName evidence="3">DUF3265 domain-containing protein</fullName>
    </recommendedName>
</protein>
<evidence type="ECO:0008006" key="3">
    <source>
        <dbReference type="Google" id="ProtNLM"/>
    </source>
</evidence>
<proteinExistence type="predicted"/>
<keyword evidence="2" id="KW-1185">Reference proteome</keyword>